<protein>
    <submittedName>
        <fullName evidence="1">Uncharacterized protein</fullName>
    </submittedName>
</protein>
<evidence type="ECO:0000313" key="1">
    <source>
        <dbReference type="EMBL" id="KAF3517560.1"/>
    </source>
</evidence>
<name>A0ABQ7AT67_BRACR</name>
<gene>
    <name evidence="1" type="ORF">DY000_02062729</name>
</gene>
<sequence>MDHHHLAPHFAGSHPPVLLLQPCSLRCCLSAIKAGVAFQKVPLKDQLDILVQVVVFVEQLFCFFACLTAEVARICDNPITLPASFGGAIACRIPRN</sequence>
<keyword evidence="2" id="KW-1185">Reference proteome</keyword>
<organism evidence="1 2">
    <name type="scientific">Brassica cretica</name>
    <name type="common">Mustard</name>
    <dbReference type="NCBI Taxonomy" id="69181"/>
    <lineage>
        <taxon>Eukaryota</taxon>
        <taxon>Viridiplantae</taxon>
        <taxon>Streptophyta</taxon>
        <taxon>Embryophyta</taxon>
        <taxon>Tracheophyta</taxon>
        <taxon>Spermatophyta</taxon>
        <taxon>Magnoliopsida</taxon>
        <taxon>eudicotyledons</taxon>
        <taxon>Gunneridae</taxon>
        <taxon>Pentapetalae</taxon>
        <taxon>rosids</taxon>
        <taxon>malvids</taxon>
        <taxon>Brassicales</taxon>
        <taxon>Brassicaceae</taxon>
        <taxon>Brassiceae</taxon>
        <taxon>Brassica</taxon>
    </lineage>
</organism>
<accession>A0ABQ7AT67</accession>
<comment type="caution">
    <text evidence="1">The sequence shown here is derived from an EMBL/GenBank/DDBJ whole genome shotgun (WGS) entry which is preliminary data.</text>
</comment>
<dbReference type="EMBL" id="QGKV02001556">
    <property type="protein sequence ID" value="KAF3517560.1"/>
    <property type="molecule type" value="Genomic_DNA"/>
</dbReference>
<proteinExistence type="predicted"/>
<dbReference type="Proteomes" id="UP000266723">
    <property type="component" value="Unassembled WGS sequence"/>
</dbReference>
<evidence type="ECO:0000313" key="2">
    <source>
        <dbReference type="Proteomes" id="UP000266723"/>
    </source>
</evidence>
<reference evidence="1 2" key="1">
    <citation type="journal article" date="2020" name="BMC Genomics">
        <title>Intraspecific diversification of the crop wild relative Brassica cretica Lam. using demographic model selection.</title>
        <authorList>
            <person name="Kioukis A."/>
            <person name="Michalopoulou V.A."/>
            <person name="Briers L."/>
            <person name="Pirintsos S."/>
            <person name="Studholme D.J."/>
            <person name="Pavlidis P."/>
            <person name="Sarris P.F."/>
        </authorList>
    </citation>
    <scope>NUCLEOTIDE SEQUENCE [LARGE SCALE GENOMIC DNA]</scope>
    <source>
        <strain evidence="2">cv. PFS-1207/04</strain>
    </source>
</reference>